<proteinExistence type="predicted"/>
<sequence length="589" mass="65867">MEGDAELHFLRAKSFAPDTRRAGSFGEASLSGANKLQRSLSAPTSPDPFLNRWLCTSDTVREIVEKGELARQASRLSSKSSSIEEVPQFTEKRTVSGESNEAYAALHATTPFWQELIQQSKEEVISVNSDSGVPSRMWKPPVGSALERMQDAICTFTDRLGQDLLERETECRLLVLATLVGEHLLLIGPPGTAKSFLARKVKHMCEGATYFERLLTKFSTPEELFGPLSVHALENDLYLRKREGFLTLSNIVFLDEIFKASSSILNTLLSVMNERLYDHGADRKKVPLMCLVGASNELPPDGDQDPLFDRFLLRHKVKGLTDKGWRQLGAPPEPPSDSTQSAKDIWSSITEAMIEEPEVPSLKLGDLETLRSAASHVKLSATARQLMKELRVMLQLQEPPIYVSDRRWKLAVKLLKVAAFTSGKCTVTEADCLLLRHCLVSNPKDEELVSNFISCNSQFSCGLEQVDMLLQSLEEQDYQPDPAADEEEQEEANQFLQVCREELDYLSSLVKTELAQIKGLKRDGLKLNSVWITESAVAKLTEVPMEVHSTGRTRAVLPCPFRRMLLEPRSSSLKRCNTLMEEESKGRHG</sequence>
<comment type="caution">
    <text evidence="3">The sequence shown here is derived from an EMBL/GenBank/DDBJ whole genome shotgun (WGS) entry which is preliminary data.</text>
</comment>
<feature type="domain" description="AAA+ ATPase" evidence="2">
    <location>
        <begin position="180"/>
        <end position="321"/>
    </location>
</feature>
<reference evidence="3 4" key="1">
    <citation type="journal article" date="2015" name="Genome Biol. Evol.">
        <title>Comparative Genomics of a Bacterivorous Green Alga Reveals Evolutionary Causalities and Consequences of Phago-Mixotrophic Mode of Nutrition.</title>
        <authorList>
            <person name="Burns J.A."/>
            <person name="Paasch A."/>
            <person name="Narechania A."/>
            <person name="Kim E."/>
        </authorList>
    </citation>
    <scope>NUCLEOTIDE SEQUENCE [LARGE SCALE GENOMIC DNA]</scope>
    <source>
        <strain evidence="3 4">PLY_AMNH</strain>
    </source>
</reference>
<dbReference type="Pfam" id="PF20030">
    <property type="entry name" value="bpMoxR"/>
    <property type="match status" value="1"/>
</dbReference>
<organism evidence="3 4">
    <name type="scientific">Cymbomonas tetramitiformis</name>
    <dbReference type="NCBI Taxonomy" id="36881"/>
    <lineage>
        <taxon>Eukaryota</taxon>
        <taxon>Viridiplantae</taxon>
        <taxon>Chlorophyta</taxon>
        <taxon>Pyramimonadophyceae</taxon>
        <taxon>Pyramimonadales</taxon>
        <taxon>Pyramimonadaceae</taxon>
        <taxon>Cymbomonas</taxon>
    </lineage>
</organism>
<accession>A0AAE0ENK1</accession>
<protein>
    <recommendedName>
        <fullName evidence="2">AAA+ ATPase domain-containing protein</fullName>
    </recommendedName>
</protein>
<evidence type="ECO:0000256" key="1">
    <source>
        <dbReference type="SAM" id="MobiDB-lite"/>
    </source>
</evidence>
<dbReference type="SUPFAM" id="SSF52540">
    <property type="entry name" value="P-loop containing nucleoside triphosphate hydrolases"/>
    <property type="match status" value="1"/>
</dbReference>
<dbReference type="Pfam" id="PF17868">
    <property type="entry name" value="AAA_lid_8"/>
    <property type="match status" value="1"/>
</dbReference>
<dbReference type="EMBL" id="LGRX02035421">
    <property type="protein sequence ID" value="KAK3234921.1"/>
    <property type="molecule type" value="Genomic_DNA"/>
</dbReference>
<keyword evidence="4" id="KW-1185">Reference proteome</keyword>
<dbReference type="SMART" id="SM00382">
    <property type="entry name" value="AAA"/>
    <property type="match status" value="1"/>
</dbReference>
<gene>
    <name evidence="3" type="ORF">CYMTET_54853</name>
</gene>
<name>A0AAE0ENK1_9CHLO</name>
<dbReference type="InterPro" id="IPR050513">
    <property type="entry name" value="RavA_ATPases"/>
</dbReference>
<dbReference type="InterPro" id="IPR045427">
    <property type="entry name" value="MoxR"/>
</dbReference>
<dbReference type="InterPro" id="IPR003593">
    <property type="entry name" value="AAA+_ATPase"/>
</dbReference>
<evidence type="ECO:0000259" key="2">
    <source>
        <dbReference type="SMART" id="SM00382"/>
    </source>
</evidence>
<dbReference type="PANTHER" id="PTHR32204:SF0">
    <property type="entry name" value="ATPASE RAVA"/>
    <property type="match status" value="1"/>
</dbReference>
<dbReference type="InterPro" id="IPR041538">
    <property type="entry name" value="RavA-like_AAA_lid"/>
</dbReference>
<evidence type="ECO:0000313" key="3">
    <source>
        <dbReference type="EMBL" id="KAK3234921.1"/>
    </source>
</evidence>
<dbReference type="AlphaFoldDB" id="A0AAE0ENK1"/>
<evidence type="ECO:0000313" key="4">
    <source>
        <dbReference type="Proteomes" id="UP001190700"/>
    </source>
</evidence>
<dbReference type="CDD" id="cd00009">
    <property type="entry name" value="AAA"/>
    <property type="match status" value="1"/>
</dbReference>
<dbReference type="InterPro" id="IPR027417">
    <property type="entry name" value="P-loop_NTPase"/>
</dbReference>
<dbReference type="Proteomes" id="UP001190700">
    <property type="component" value="Unassembled WGS sequence"/>
</dbReference>
<dbReference type="Gene3D" id="3.40.50.300">
    <property type="entry name" value="P-loop containing nucleotide triphosphate hydrolases"/>
    <property type="match status" value="1"/>
</dbReference>
<feature type="region of interest" description="Disordered" evidence="1">
    <location>
        <begin position="74"/>
        <end position="94"/>
    </location>
</feature>
<dbReference type="PANTHER" id="PTHR32204">
    <property type="entry name" value="ATPASE RAVA"/>
    <property type="match status" value="1"/>
</dbReference>